<dbReference type="PANTHER" id="PTHR43550:SF3">
    <property type="entry name" value="3-KETODIHYDROSPHINGOSINE REDUCTASE"/>
    <property type="match status" value="1"/>
</dbReference>
<evidence type="ECO:0000256" key="1">
    <source>
        <dbReference type="SAM" id="Phobius"/>
    </source>
</evidence>
<accession>A0ABQ7HXE4</accession>
<keyword evidence="1" id="KW-0812">Transmembrane</keyword>
<feature type="transmembrane region" description="Helical" evidence="1">
    <location>
        <begin position="261"/>
        <end position="282"/>
    </location>
</feature>
<gene>
    <name evidence="2" type="primary">ksrA-1</name>
    <name evidence="2" type="ORF">TCON_1952</name>
</gene>
<organism evidence="2 3">
    <name type="scientific">Astathelohania contejeani</name>
    <dbReference type="NCBI Taxonomy" id="164912"/>
    <lineage>
        <taxon>Eukaryota</taxon>
        <taxon>Fungi</taxon>
        <taxon>Fungi incertae sedis</taxon>
        <taxon>Microsporidia</taxon>
        <taxon>Astathelohaniidae</taxon>
        <taxon>Astathelohania</taxon>
    </lineage>
</organism>
<protein>
    <submittedName>
        <fullName evidence="2">3-ketodihydrosphingosine reductase</fullName>
    </submittedName>
</protein>
<dbReference type="InterPro" id="IPR002347">
    <property type="entry name" value="SDR_fam"/>
</dbReference>
<keyword evidence="1" id="KW-1133">Transmembrane helix</keyword>
<dbReference type="SUPFAM" id="SSF51735">
    <property type="entry name" value="NAD(P)-binding Rossmann-fold domains"/>
    <property type="match status" value="1"/>
</dbReference>
<dbReference type="EMBL" id="SBIQ01000173">
    <property type="protein sequence ID" value="KAF7682832.1"/>
    <property type="molecule type" value="Genomic_DNA"/>
</dbReference>
<evidence type="ECO:0000313" key="2">
    <source>
        <dbReference type="EMBL" id="KAF7682832.1"/>
    </source>
</evidence>
<evidence type="ECO:0000313" key="3">
    <source>
        <dbReference type="Proteomes" id="UP001516464"/>
    </source>
</evidence>
<dbReference type="Gene3D" id="3.40.50.720">
    <property type="entry name" value="NAD(P)-binding Rossmann-like Domain"/>
    <property type="match status" value="1"/>
</dbReference>
<dbReference type="InterPro" id="IPR036291">
    <property type="entry name" value="NAD(P)-bd_dom_sf"/>
</dbReference>
<keyword evidence="3" id="KW-1185">Reference proteome</keyword>
<dbReference type="Pfam" id="PF00106">
    <property type="entry name" value="adh_short"/>
    <property type="match status" value="1"/>
</dbReference>
<dbReference type="PANTHER" id="PTHR43550">
    <property type="entry name" value="3-KETODIHYDROSPHINGOSINE REDUCTASE"/>
    <property type="match status" value="1"/>
</dbReference>
<name>A0ABQ7HXE4_9MICR</name>
<dbReference type="Proteomes" id="UP001516464">
    <property type="component" value="Unassembled WGS sequence"/>
</dbReference>
<comment type="caution">
    <text evidence="2">The sequence shown here is derived from an EMBL/GenBank/DDBJ whole genome shotgun (WGS) entry which is preliminary data.</text>
</comment>
<keyword evidence="1" id="KW-0472">Membrane</keyword>
<reference evidence="2 3" key="1">
    <citation type="submission" date="2019-01" db="EMBL/GenBank/DDBJ databases">
        <title>Genomes sequencing and comparative genomics of infectious freshwater microsporidia, Cucumispora dikerogammari and Thelohania contejeani.</title>
        <authorList>
            <person name="Cormier A."/>
            <person name="Giraud I."/>
            <person name="Wattier R."/>
            <person name="Teixeira M."/>
            <person name="Grandjean F."/>
            <person name="Rigaud T."/>
            <person name="Cordaux R."/>
        </authorList>
    </citation>
    <scope>NUCLEOTIDE SEQUENCE [LARGE SCALE GENOMIC DNA]</scope>
    <source>
        <strain evidence="2">T1</strain>
        <tissue evidence="2">Spores</tissue>
    </source>
</reference>
<proteinExistence type="predicted"/>
<sequence>MILIFGILIIFVRFFFRRKKLHLKGKKIIIFGGTKGLGLALAHLLKKMGAYVTITSRTSNDLLYLKNKYGFSIYKIDVTNIGSFKFLTHDFDYIFVCCGICIPGYFADQNISVYRKTMEVNYFGTLNVLKYFQNYQTSPFHFIIISSSLSLWSCPGYASYSPTKAALKSFFDTVHWELEKSNIKLYIYFVSTINSPGLENENITKPSFTKFIDRFSYGENNKPEKRAKKLLEDMAYDRRIVSDFGTNLLKIRPDVTSIQDILLLPISMLIYPFWAIYVKCIFYKFEN</sequence>